<evidence type="ECO:0000256" key="6">
    <source>
        <dbReference type="ARBA" id="ARBA00022723"/>
    </source>
</evidence>
<evidence type="ECO:0000256" key="10">
    <source>
        <dbReference type="ARBA" id="ARBA00023160"/>
    </source>
</evidence>
<dbReference type="GO" id="GO:0000287">
    <property type="term" value="F:magnesium ion binding"/>
    <property type="evidence" value="ECO:0007669"/>
    <property type="project" value="UniProtKB-UniRule"/>
</dbReference>
<name>A0A1I4HEN3_9LACT</name>
<evidence type="ECO:0000313" key="13">
    <source>
        <dbReference type="EMBL" id="SFL40672.1"/>
    </source>
</evidence>
<comment type="subcellular location">
    <subcellularLocation>
        <location evidence="11">Cytoplasm</location>
    </subcellularLocation>
</comment>
<evidence type="ECO:0000256" key="4">
    <source>
        <dbReference type="ARBA" id="ARBA00022516"/>
    </source>
</evidence>
<dbReference type="InterPro" id="IPR037143">
    <property type="entry name" value="4-PPantetheinyl_Trfase_dom_sf"/>
</dbReference>
<gene>
    <name evidence="11" type="primary">acpS</name>
    <name evidence="13" type="ORF">SAMN05216438_10871</name>
</gene>
<dbReference type="GO" id="GO:0008897">
    <property type="term" value="F:holo-[acyl-carrier-protein] synthase activity"/>
    <property type="evidence" value="ECO:0007669"/>
    <property type="project" value="UniProtKB-UniRule"/>
</dbReference>
<comment type="catalytic activity">
    <reaction evidence="11">
        <text>apo-[ACP] + CoA = holo-[ACP] + adenosine 3',5'-bisphosphate + H(+)</text>
        <dbReference type="Rhea" id="RHEA:12068"/>
        <dbReference type="Rhea" id="RHEA-COMP:9685"/>
        <dbReference type="Rhea" id="RHEA-COMP:9690"/>
        <dbReference type="ChEBI" id="CHEBI:15378"/>
        <dbReference type="ChEBI" id="CHEBI:29999"/>
        <dbReference type="ChEBI" id="CHEBI:57287"/>
        <dbReference type="ChEBI" id="CHEBI:58343"/>
        <dbReference type="ChEBI" id="CHEBI:64479"/>
        <dbReference type="EC" id="2.7.8.7"/>
    </reaction>
</comment>
<keyword evidence="4 11" id="KW-0444">Lipid biosynthesis</keyword>
<dbReference type="Gene3D" id="3.90.470.20">
    <property type="entry name" value="4'-phosphopantetheinyl transferase domain"/>
    <property type="match status" value="1"/>
</dbReference>
<dbReference type="GO" id="GO:0019878">
    <property type="term" value="P:lysine biosynthetic process via aminoadipic acid"/>
    <property type="evidence" value="ECO:0007669"/>
    <property type="project" value="TreeGrafter"/>
</dbReference>
<evidence type="ECO:0000256" key="3">
    <source>
        <dbReference type="ARBA" id="ARBA00022490"/>
    </source>
</evidence>
<keyword evidence="5 11" id="KW-0808">Transferase</keyword>
<dbReference type="NCBIfam" id="TIGR00556">
    <property type="entry name" value="pantethn_trn"/>
    <property type="match status" value="1"/>
</dbReference>
<dbReference type="Proteomes" id="UP000181969">
    <property type="component" value="Unassembled WGS sequence"/>
</dbReference>
<evidence type="ECO:0000256" key="7">
    <source>
        <dbReference type="ARBA" id="ARBA00022832"/>
    </source>
</evidence>
<dbReference type="InterPro" id="IPR002582">
    <property type="entry name" value="ACPS"/>
</dbReference>
<comment type="function">
    <text evidence="11">Transfers the 4'-phosphopantetheine moiety from coenzyme A to a Ser of acyl-carrier-protein.</text>
</comment>
<feature type="binding site" evidence="11">
    <location>
        <position position="8"/>
    </location>
    <ligand>
        <name>Mg(2+)</name>
        <dbReference type="ChEBI" id="CHEBI:18420"/>
    </ligand>
</feature>
<dbReference type="InterPro" id="IPR050559">
    <property type="entry name" value="P-Pant_transferase_sf"/>
</dbReference>
<dbReference type="GO" id="GO:0005829">
    <property type="term" value="C:cytosol"/>
    <property type="evidence" value="ECO:0007669"/>
    <property type="project" value="TreeGrafter"/>
</dbReference>
<reference evidence="13 14" key="1">
    <citation type="submission" date="2016-10" db="EMBL/GenBank/DDBJ databases">
        <authorList>
            <person name="de Groot N.N."/>
        </authorList>
    </citation>
    <scope>NUCLEOTIDE SEQUENCE [LARGE SCALE GENOMIC DNA]</scope>
    <source>
        <strain evidence="13 14">M79</strain>
    </source>
</reference>
<keyword evidence="10 11" id="KW-0275">Fatty acid biosynthesis</keyword>
<keyword evidence="8 11" id="KW-0460">Magnesium</keyword>
<comment type="similarity">
    <text evidence="2">Belongs to the P-Pant transferase superfamily. Gsp/Sfp/HetI/AcpT family.</text>
</comment>
<dbReference type="EMBL" id="FOTJ01000008">
    <property type="protein sequence ID" value="SFL40672.1"/>
    <property type="molecule type" value="Genomic_DNA"/>
</dbReference>
<dbReference type="OrthoDB" id="517356at2"/>
<feature type="domain" description="4'-phosphopantetheinyl transferase" evidence="12">
    <location>
        <begin position="4"/>
        <end position="109"/>
    </location>
</feature>
<evidence type="ECO:0000256" key="5">
    <source>
        <dbReference type="ARBA" id="ARBA00022679"/>
    </source>
</evidence>
<evidence type="ECO:0000256" key="1">
    <source>
        <dbReference type="ARBA" id="ARBA00001946"/>
    </source>
</evidence>
<keyword evidence="3 11" id="KW-0963">Cytoplasm</keyword>
<dbReference type="EC" id="2.7.8.7" evidence="11"/>
<dbReference type="SUPFAM" id="SSF56214">
    <property type="entry name" value="4'-phosphopantetheinyl transferase"/>
    <property type="match status" value="1"/>
</dbReference>
<evidence type="ECO:0000259" key="12">
    <source>
        <dbReference type="Pfam" id="PF01648"/>
    </source>
</evidence>
<dbReference type="HAMAP" id="MF_00101">
    <property type="entry name" value="AcpS"/>
    <property type="match status" value="1"/>
</dbReference>
<evidence type="ECO:0000256" key="2">
    <source>
        <dbReference type="ARBA" id="ARBA00010990"/>
    </source>
</evidence>
<protein>
    <recommendedName>
        <fullName evidence="11">Holo-[acyl-carrier-protein] synthase</fullName>
        <shortName evidence="11">Holo-ACP synthase</shortName>
        <ecNumber evidence="11">2.7.8.7</ecNumber>
    </recommendedName>
    <alternativeName>
        <fullName evidence="11">4'-phosphopantetheinyl transferase AcpS</fullName>
    </alternativeName>
</protein>
<dbReference type="AlphaFoldDB" id="A0A1I4HEN3"/>
<dbReference type="NCBIfam" id="TIGR00516">
    <property type="entry name" value="acpS"/>
    <property type="match status" value="1"/>
</dbReference>
<keyword evidence="7 11" id="KW-0276">Fatty acid metabolism</keyword>
<sequence>MIYGIGTDNVEISRIVQALERNDKFAQRVLTINEFAHFSSFSSKKRQAEFLAGRWAAKEAFSKALGTGFDSQLSFHHIEISKNEKGKPYFLEHPFAGQAHLSISHSNLEAVAMVVLESKV</sequence>
<evidence type="ECO:0000256" key="8">
    <source>
        <dbReference type="ARBA" id="ARBA00022842"/>
    </source>
</evidence>
<keyword evidence="6 11" id="KW-0479">Metal-binding</keyword>
<dbReference type="InterPro" id="IPR004568">
    <property type="entry name" value="Ppantetheine-prot_Trfase_dom"/>
</dbReference>
<dbReference type="PANTHER" id="PTHR12215:SF10">
    <property type="entry name" value="L-AMINOADIPATE-SEMIALDEHYDE DEHYDROGENASE-PHOSPHOPANTETHEINYL TRANSFERASE"/>
    <property type="match status" value="1"/>
</dbReference>
<dbReference type="Pfam" id="PF01648">
    <property type="entry name" value="ACPS"/>
    <property type="match status" value="1"/>
</dbReference>
<evidence type="ECO:0000313" key="14">
    <source>
        <dbReference type="Proteomes" id="UP000181969"/>
    </source>
</evidence>
<dbReference type="PANTHER" id="PTHR12215">
    <property type="entry name" value="PHOSPHOPANTETHEINE TRANSFERASE"/>
    <property type="match status" value="1"/>
</dbReference>
<evidence type="ECO:0000256" key="11">
    <source>
        <dbReference type="HAMAP-Rule" id="MF_00101"/>
    </source>
</evidence>
<dbReference type="RefSeq" id="WP_074751329.1">
    <property type="nucleotide sequence ID" value="NZ_CAXVJC010000005.1"/>
</dbReference>
<accession>A0A1I4HEN3</accession>
<organism evidence="13 14">
    <name type="scientific">Lactococcus garvieae</name>
    <dbReference type="NCBI Taxonomy" id="1363"/>
    <lineage>
        <taxon>Bacteria</taxon>
        <taxon>Bacillati</taxon>
        <taxon>Bacillota</taxon>
        <taxon>Bacilli</taxon>
        <taxon>Lactobacillales</taxon>
        <taxon>Streptococcaceae</taxon>
        <taxon>Lactococcus</taxon>
    </lineage>
</organism>
<feature type="binding site" evidence="11">
    <location>
        <position position="59"/>
    </location>
    <ligand>
        <name>Mg(2+)</name>
        <dbReference type="ChEBI" id="CHEBI:18420"/>
    </ligand>
</feature>
<proteinExistence type="inferred from homology"/>
<comment type="similarity">
    <text evidence="11">Belongs to the P-Pant transferase superfamily. AcpS family.</text>
</comment>
<dbReference type="InterPro" id="IPR008278">
    <property type="entry name" value="4-PPantetheinyl_Trfase_dom"/>
</dbReference>
<keyword evidence="9 11" id="KW-0443">Lipid metabolism</keyword>
<evidence type="ECO:0000256" key="9">
    <source>
        <dbReference type="ARBA" id="ARBA00023098"/>
    </source>
</evidence>
<comment type="cofactor">
    <cofactor evidence="1 11">
        <name>Mg(2+)</name>
        <dbReference type="ChEBI" id="CHEBI:18420"/>
    </cofactor>
</comment>
<dbReference type="GO" id="GO:0006633">
    <property type="term" value="P:fatty acid biosynthetic process"/>
    <property type="evidence" value="ECO:0007669"/>
    <property type="project" value="UniProtKB-UniRule"/>
</dbReference>